<dbReference type="Gene3D" id="1.10.287.1350">
    <property type="match status" value="1"/>
</dbReference>
<gene>
    <name evidence="5" type="ORF">B0I29_10713</name>
</gene>
<keyword evidence="2" id="KW-0808">Transferase</keyword>
<dbReference type="InterPro" id="IPR017927">
    <property type="entry name" value="FAD-bd_FR_type"/>
</dbReference>
<dbReference type="PANTHER" id="PTHR30157">
    <property type="entry name" value="FERRIC REDUCTASE, NADPH-DEPENDENT"/>
    <property type="match status" value="1"/>
</dbReference>
<dbReference type="InterPro" id="IPR012967">
    <property type="entry name" value="COMT_dimerisation"/>
</dbReference>
<dbReference type="Pfam" id="PF08021">
    <property type="entry name" value="FAD_binding_9"/>
    <property type="match status" value="1"/>
</dbReference>
<dbReference type="InterPro" id="IPR007037">
    <property type="entry name" value="SIP_rossman_dom"/>
</dbReference>
<dbReference type="Proteomes" id="UP000249341">
    <property type="component" value="Unassembled WGS sequence"/>
</dbReference>
<dbReference type="PROSITE" id="PS51384">
    <property type="entry name" value="FAD_FR"/>
    <property type="match status" value="1"/>
</dbReference>
<dbReference type="PANTHER" id="PTHR30157:SF0">
    <property type="entry name" value="NADPH-DEPENDENT FERRIC-CHELATE REDUCTASE"/>
    <property type="match status" value="1"/>
</dbReference>
<keyword evidence="1" id="KW-0489">Methyltransferase</keyword>
<name>A0A327ZBR6_9ACTN</name>
<dbReference type="GO" id="GO:0046983">
    <property type="term" value="F:protein dimerization activity"/>
    <property type="evidence" value="ECO:0007669"/>
    <property type="project" value="InterPro"/>
</dbReference>
<dbReference type="InterPro" id="IPR039374">
    <property type="entry name" value="SIP_fam"/>
</dbReference>
<dbReference type="Pfam" id="PF08100">
    <property type="entry name" value="Dimerisation"/>
    <property type="match status" value="1"/>
</dbReference>
<dbReference type="InterPro" id="IPR001077">
    <property type="entry name" value="COMT_C"/>
</dbReference>
<dbReference type="GO" id="GO:0016491">
    <property type="term" value="F:oxidoreductase activity"/>
    <property type="evidence" value="ECO:0007669"/>
    <property type="project" value="InterPro"/>
</dbReference>
<dbReference type="GO" id="GO:0008171">
    <property type="term" value="F:O-methyltransferase activity"/>
    <property type="evidence" value="ECO:0007669"/>
    <property type="project" value="InterPro"/>
</dbReference>
<dbReference type="Pfam" id="PF00891">
    <property type="entry name" value="Methyltransf_2"/>
    <property type="match status" value="1"/>
</dbReference>
<dbReference type="SUPFAM" id="SSF53335">
    <property type="entry name" value="S-adenosyl-L-methionine-dependent methyltransferases"/>
    <property type="match status" value="1"/>
</dbReference>
<evidence type="ECO:0000259" key="4">
    <source>
        <dbReference type="PROSITE" id="PS51384"/>
    </source>
</evidence>
<comment type="caution">
    <text evidence="5">The sequence shown here is derived from an EMBL/GenBank/DDBJ whole genome shotgun (WGS) entry which is preliminary data.</text>
</comment>
<evidence type="ECO:0000256" key="1">
    <source>
        <dbReference type="ARBA" id="ARBA00022603"/>
    </source>
</evidence>
<dbReference type="InterPro" id="IPR039261">
    <property type="entry name" value="FNR_nucleotide-bd"/>
</dbReference>
<dbReference type="Gene3D" id="2.40.30.10">
    <property type="entry name" value="Translation factors"/>
    <property type="match status" value="1"/>
</dbReference>
<keyword evidence="3" id="KW-0949">S-adenosyl-L-methionine</keyword>
<dbReference type="InterPro" id="IPR029063">
    <property type="entry name" value="SAM-dependent_MTases_sf"/>
</dbReference>
<dbReference type="Gene3D" id="3.40.50.80">
    <property type="entry name" value="Nucleotide-binding domain of ferredoxin-NADP reductase (FNR) module"/>
    <property type="match status" value="1"/>
</dbReference>
<organism evidence="5 6">
    <name type="scientific">Actinoplanes lutulentus</name>
    <dbReference type="NCBI Taxonomy" id="1287878"/>
    <lineage>
        <taxon>Bacteria</taxon>
        <taxon>Bacillati</taxon>
        <taxon>Actinomycetota</taxon>
        <taxon>Actinomycetes</taxon>
        <taxon>Micromonosporales</taxon>
        <taxon>Micromonosporaceae</taxon>
        <taxon>Actinoplanes</taxon>
    </lineage>
</organism>
<dbReference type="InterPro" id="IPR036388">
    <property type="entry name" value="WH-like_DNA-bd_sf"/>
</dbReference>
<dbReference type="SUPFAM" id="SSF63380">
    <property type="entry name" value="Riboflavin synthase domain-like"/>
    <property type="match status" value="1"/>
</dbReference>
<reference evidence="5 6" key="1">
    <citation type="submission" date="2018-06" db="EMBL/GenBank/DDBJ databases">
        <title>Genomic Encyclopedia of Type Strains, Phase III (KMG-III): the genomes of soil and plant-associated and newly described type strains.</title>
        <authorList>
            <person name="Whitman W."/>
        </authorList>
    </citation>
    <scope>NUCLEOTIDE SEQUENCE [LARGE SCALE GENOMIC DNA]</scope>
    <source>
        <strain evidence="5 6">CGMCC 4.7090</strain>
    </source>
</reference>
<protein>
    <submittedName>
        <fullName evidence="5">NADPH-dependent ferric siderophore reductase</fullName>
    </submittedName>
</protein>
<evidence type="ECO:0000256" key="3">
    <source>
        <dbReference type="ARBA" id="ARBA00022691"/>
    </source>
</evidence>
<evidence type="ECO:0000313" key="5">
    <source>
        <dbReference type="EMBL" id="RAK36751.1"/>
    </source>
</evidence>
<evidence type="ECO:0000313" key="6">
    <source>
        <dbReference type="Proteomes" id="UP000249341"/>
    </source>
</evidence>
<sequence>MRTTVTFPIVLRELTVLRVADINDGTRRVTIGGPQLGAFHRDGLDLPALRSEGFDDHVKLFFAAPGADEPVLPRQAIASLDWPADARPIAKDYTPHRVTASEVDLDFVRHGTGPAASWAESAAAGDTIWMAGPKMSQSHPAGADWIVAAGDETALPALRRWLREMPAGSRARVFVEVTDMDRWQELPTAADAEVTWVNGSVMTLAEAVMSMPWPDGKVFAWVAGEAGAIRPLRRYLRVERGLPAEQVEITGYWKRTGASSFSAAVSPEAVSPAEASSDGAAFVGAAGLVGEDDAHERLHELAEITPGLAIRVAVTLGIVDLVDRGTNTLAALAGATGVEAGSLELLMNYLTGLDVFTVSDGGGYGLSEVGEELLDDGDEYHLEGPASVLEFALLGLAGRAVAGQSLGSLFEREPGLGGPARVAVEDAAIWMVPKLITAYDWSSATAIVAAGHAAGSALNALGREFPHLALTAAALPSALAVLRSQVLDADIAERAELVATSGAIPVRAGATHLLVRLLDWLSDEDAGHLLTEFAQGLPPGADVVVVEEYRPAADDDELEDIEQDLLMRAAFGSGRRSVARLGELLDASGLRVLSSVDIGWSHRVWHATPA</sequence>
<dbReference type="AlphaFoldDB" id="A0A327ZBR6"/>
<dbReference type="Gene3D" id="3.40.50.150">
    <property type="entry name" value="Vaccinia Virus protein VP39"/>
    <property type="match status" value="1"/>
</dbReference>
<dbReference type="SUPFAM" id="SSF46785">
    <property type="entry name" value="Winged helix' DNA-binding domain"/>
    <property type="match status" value="1"/>
</dbReference>
<accession>A0A327ZBR6</accession>
<dbReference type="EMBL" id="QLMJ01000007">
    <property type="protein sequence ID" value="RAK36751.1"/>
    <property type="molecule type" value="Genomic_DNA"/>
</dbReference>
<dbReference type="InterPro" id="IPR036390">
    <property type="entry name" value="WH_DNA-bd_sf"/>
</dbReference>
<dbReference type="InterPro" id="IPR016461">
    <property type="entry name" value="COMT-like"/>
</dbReference>
<feature type="domain" description="FAD-binding FR-type" evidence="4">
    <location>
        <begin position="9"/>
        <end position="140"/>
    </location>
</feature>
<proteinExistence type="predicted"/>
<dbReference type="InterPro" id="IPR013113">
    <property type="entry name" value="SIP_FAD-bd"/>
</dbReference>
<dbReference type="CDD" id="cd06193">
    <property type="entry name" value="siderophore_interacting"/>
    <property type="match status" value="1"/>
</dbReference>
<dbReference type="GO" id="GO:0032259">
    <property type="term" value="P:methylation"/>
    <property type="evidence" value="ECO:0007669"/>
    <property type="project" value="UniProtKB-KW"/>
</dbReference>
<dbReference type="Pfam" id="PF04954">
    <property type="entry name" value="SIP"/>
    <property type="match status" value="1"/>
</dbReference>
<dbReference type="InterPro" id="IPR017938">
    <property type="entry name" value="Riboflavin_synthase-like_b-brl"/>
</dbReference>
<dbReference type="Gene3D" id="1.10.10.10">
    <property type="entry name" value="Winged helix-like DNA-binding domain superfamily/Winged helix DNA-binding domain"/>
    <property type="match status" value="1"/>
</dbReference>
<evidence type="ECO:0000256" key="2">
    <source>
        <dbReference type="ARBA" id="ARBA00022679"/>
    </source>
</evidence>
<dbReference type="PROSITE" id="PS51683">
    <property type="entry name" value="SAM_OMT_II"/>
    <property type="match status" value="1"/>
</dbReference>
<keyword evidence="6" id="KW-1185">Reference proteome</keyword>